<evidence type="ECO:0000313" key="1">
    <source>
        <dbReference type="EMBL" id="MEQ2315780.1"/>
    </source>
</evidence>
<sequence>MVIKNCGAFKTTSSGSIVSDWQRQGGCFLLCRALIEFMVRHQPGQYEIITAHNGHETTGGGRGRKTFTPRDCLCSDDWLAEEFNKGLFPGYVRAASANWMFKVFNRVKVLPAEPGSTAGMFSIF</sequence>
<evidence type="ECO:0008006" key="3">
    <source>
        <dbReference type="Google" id="ProtNLM"/>
    </source>
</evidence>
<comment type="caution">
    <text evidence="1">The sequence shown here is derived from an EMBL/GenBank/DDBJ whole genome shotgun (WGS) entry which is preliminary data.</text>
</comment>
<dbReference type="EMBL" id="JAHRIP010087230">
    <property type="protein sequence ID" value="MEQ2315780.1"/>
    <property type="molecule type" value="Genomic_DNA"/>
</dbReference>
<reference evidence="1 2" key="1">
    <citation type="submission" date="2021-06" db="EMBL/GenBank/DDBJ databases">
        <authorList>
            <person name="Palmer J.M."/>
        </authorList>
    </citation>
    <scope>NUCLEOTIDE SEQUENCE [LARGE SCALE GENOMIC DNA]</scope>
    <source>
        <strain evidence="1 2">AS_MEX2019</strain>
        <tissue evidence="1">Muscle</tissue>
    </source>
</reference>
<accession>A0ABV1AC62</accession>
<name>A0ABV1AC62_9TELE</name>
<evidence type="ECO:0000313" key="2">
    <source>
        <dbReference type="Proteomes" id="UP001469553"/>
    </source>
</evidence>
<keyword evidence="2" id="KW-1185">Reference proteome</keyword>
<dbReference type="Proteomes" id="UP001469553">
    <property type="component" value="Unassembled WGS sequence"/>
</dbReference>
<gene>
    <name evidence="1" type="ORF">AMECASPLE_025887</name>
</gene>
<protein>
    <recommendedName>
        <fullName evidence="3">Ndc10 domain-containing protein</fullName>
    </recommendedName>
</protein>
<proteinExistence type="predicted"/>
<organism evidence="1 2">
    <name type="scientific">Ameca splendens</name>
    <dbReference type="NCBI Taxonomy" id="208324"/>
    <lineage>
        <taxon>Eukaryota</taxon>
        <taxon>Metazoa</taxon>
        <taxon>Chordata</taxon>
        <taxon>Craniata</taxon>
        <taxon>Vertebrata</taxon>
        <taxon>Euteleostomi</taxon>
        <taxon>Actinopterygii</taxon>
        <taxon>Neopterygii</taxon>
        <taxon>Teleostei</taxon>
        <taxon>Neoteleostei</taxon>
        <taxon>Acanthomorphata</taxon>
        <taxon>Ovalentaria</taxon>
        <taxon>Atherinomorphae</taxon>
        <taxon>Cyprinodontiformes</taxon>
        <taxon>Goodeidae</taxon>
        <taxon>Ameca</taxon>
    </lineage>
</organism>